<evidence type="ECO:0000259" key="3">
    <source>
        <dbReference type="Pfam" id="PF02826"/>
    </source>
</evidence>
<dbReference type="SUPFAM" id="SSF51735">
    <property type="entry name" value="NAD(P)-binding Rossmann-fold domains"/>
    <property type="match status" value="1"/>
</dbReference>
<keyword evidence="2" id="KW-0520">NAD</keyword>
<dbReference type="InterPro" id="IPR029753">
    <property type="entry name" value="D-isomer_DH_CS"/>
</dbReference>
<dbReference type="Proteomes" id="UP000290037">
    <property type="component" value="Unassembled WGS sequence"/>
</dbReference>
<dbReference type="PANTHER" id="PTHR43333">
    <property type="entry name" value="2-HACID_DH_C DOMAIN-CONTAINING PROTEIN"/>
    <property type="match status" value="1"/>
</dbReference>
<dbReference type="SUPFAM" id="SSF52283">
    <property type="entry name" value="Formate/glycerate dehydrogenase catalytic domain-like"/>
    <property type="match status" value="1"/>
</dbReference>
<dbReference type="InterPro" id="IPR036291">
    <property type="entry name" value="NAD(P)-bd_dom_sf"/>
</dbReference>
<sequence>MALLLIRNNKDYQPWIEALHKADPSIEVVTPETIKDPADAKMAITWKAPKGSYAKYPNLKVIGSMGAGVDHLFEDESLPKDVILTRVVDDKLASDMQEFVAALCLNHIRNLKTYARLQKENTWKPTDYKRAKDVTVGILGFGTLGQAVGTMLKAIGFNVLGWSSSAKNVDGIKSYTEDELDTFLLKSEILVCLLPLTENTKGILNKDLFKKLPQSAYLINVARGGHLVDDDLIEALNNKQLSGAALDVFHNEPLPEEHPFWQTENIIITPHIASMSNAASVSGQVTENYQRMQNGEELLNQVQAKKGY</sequence>
<dbReference type="PROSITE" id="PS00671">
    <property type="entry name" value="D_2_HYDROXYACID_DH_3"/>
    <property type="match status" value="1"/>
</dbReference>
<dbReference type="AlphaFoldDB" id="A0A1M5WVI8"/>
<gene>
    <name evidence="4" type="ORF">DSM01_695</name>
    <name evidence="5" type="ORF">SAMN04487999_1403</name>
</gene>
<evidence type="ECO:0000313" key="7">
    <source>
        <dbReference type="Proteomes" id="UP000290037"/>
    </source>
</evidence>
<dbReference type="EMBL" id="QOVN01000001">
    <property type="protein sequence ID" value="RXG31549.1"/>
    <property type="molecule type" value="Genomic_DNA"/>
</dbReference>
<proteinExistence type="predicted"/>
<name>A0A1M5WVI8_9FLAO</name>
<dbReference type="CDD" id="cd12164">
    <property type="entry name" value="GDH_like_2"/>
    <property type="match status" value="1"/>
</dbReference>
<dbReference type="RefSeq" id="WP_072981621.1">
    <property type="nucleotide sequence ID" value="NZ_FQXT01000002.1"/>
</dbReference>
<dbReference type="Proteomes" id="UP000184240">
    <property type="component" value="Unassembled WGS sequence"/>
</dbReference>
<keyword evidence="7" id="KW-1185">Reference proteome</keyword>
<dbReference type="OrthoDB" id="9805416at2"/>
<evidence type="ECO:0000313" key="6">
    <source>
        <dbReference type="Proteomes" id="UP000184240"/>
    </source>
</evidence>
<dbReference type="FunFam" id="3.40.50.720:FF:000363">
    <property type="entry name" value="D-isomer specific 2-hydroxyacid dehydrogenase"/>
    <property type="match status" value="1"/>
</dbReference>
<organism evidence="5 6">
    <name type="scientific">Leeuwenhoekiella palythoae</name>
    <dbReference type="NCBI Taxonomy" id="573501"/>
    <lineage>
        <taxon>Bacteria</taxon>
        <taxon>Pseudomonadati</taxon>
        <taxon>Bacteroidota</taxon>
        <taxon>Flavobacteriia</taxon>
        <taxon>Flavobacteriales</taxon>
        <taxon>Flavobacteriaceae</taxon>
        <taxon>Leeuwenhoekiella</taxon>
    </lineage>
</organism>
<protein>
    <submittedName>
        <fullName evidence="5">Glyoxylate/hydroxypyruvate reductase A</fullName>
    </submittedName>
</protein>
<accession>A0A1M5WVI8</accession>
<dbReference type="GO" id="GO:0051287">
    <property type="term" value="F:NAD binding"/>
    <property type="evidence" value="ECO:0007669"/>
    <property type="project" value="InterPro"/>
</dbReference>
<dbReference type="Pfam" id="PF02826">
    <property type="entry name" value="2-Hacid_dh_C"/>
    <property type="match status" value="1"/>
</dbReference>
<keyword evidence="5" id="KW-0670">Pyruvate</keyword>
<dbReference type="InterPro" id="IPR006140">
    <property type="entry name" value="D-isomer_DH_NAD-bd"/>
</dbReference>
<evidence type="ECO:0000256" key="1">
    <source>
        <dbReference type="ARBA" id="ARBA00023002"/>
    </source>
</evidence>
<keyword evidence="1" id="KW-0560">Oxidoreductase</keyword>
<dbReference type="GO" id="GO:0016616">
    <property type="term" value="F:oxidoreductase activity, acting on the CH-OH group of donors, NAD or NADP as acceptor"/>
    <property type="evidence" value="ECO:0007669"/>
    <property type="project" value="UniProtKB-ARBA"/>
</dbReference>
<dbReference type="PANTHER" id="PTHR43333:SF1">
    <property type="entry name" value="D-ISOMER SPECIFIC 2-HYDROXYACID DEHYDROGENASE NAD-BINDING DOMAIN-CONTAINING PROTEIN"/>
    <property type="match status" value="1"/>
</dbReference>
<dbReference type="STRING" id="573501.SAMN04487999_1403"/>
<reference evidence="5" key="1">
    <citation type="submission" date="2016-11" db="EMBL/GenBank/DDBJ databases">
        <authorList>
            <person name="Jaros S."/>
            <person name="Januszkiewicz K."/>
            <person name="Wedrychowicz H."/>
        </authorList>
    </citation>
    <scope>NUCLEOTIDE SEQUENCE [LARGE SCALE GENOMIC DNA]</scope>
    <source>
        <strain evidence="5">DSM 19859</strain>
    </source>
</reference>
<evidence type="ECO:0000313" key="4">
    <source>
        <dbReference type="EMBL" id="RXG31549.1"/>
    </source>
</evidence>
<reference evidence="6" key="2">
    <citation type="submission" date="2016-11" db="EMBL/GenBank/DDBJ databases">
        <authorList>
            <person name="Varghese N."/>
            <person name="Submissions S."/>
        </authorList>
    </citation>
    <scope>NUCLEOTIDE SEQUENCE [LARGE SCALE GENOMIC DNA]</scope>
    <source>
        <strain evidence="6">DSM 19859</strain>
    </source>
</reference>
<dbReference type="EMBL" id="FQXT01000002">
    <property type="protein sequence ID" value="SHH91579.1"/>
    <property type="molecule type" value="Genomic_DNA"/>
</dbReference>
<feature type="domain" description="D-isomer specific 2-hydroxyacid dehydrogenase NAD-binding" evidence="3">
    <location>
        <begin position="102"/>
        <end position="273"/>
    </location>
</feature>
<dbReference type="Gene3D" id="3.40.50.720">
    <property type="entry name" value="NAD(P)-binding Rossmann-like Domain"/>
    <property type="match status" value="2"/>
</dbReference>
<evidence type="ECO:0000313" key="5">
    <source>
        <dbReference type="EMBL" id="SHH91579.1"/>
    </source>
</evidence>
<reference evidence="4 7" key="3">
    <citation type="submission" date="2018-07" db="EMBL/GenBank/DDBJ databases">
        <title>Leeuwenhoekiella genomics.</title>
        <authorList>
            <person name="Tahon G."/>
            <person name="Willems A."/>
        </authorList>
    </citation>
    <scope>NUCLEOTIDE SEQUENCE [LARGE SCALE GENOMIC DNA]</scope>
    <source>
        <strain evidence="4 7">LMG 24856</strain>
    </source>
</reference>
<evidence type="ECO:0000256" key="2">
    <source>
        <dbReference type="ARBA" id="ARBA00023027"/>
    </source>
</evidence>